<feature type="binding site" evidence="3">
    <location>
        <position position="411"/>
    </location>
    <ligand>
        <name>Mn(2+)</name>
        <dbReference type="ChEBI" id="CHEBI:29035"/>
    </ligand>
</feature>
<dbReference type="Gene3D" id="3.20.20.70">
    <property type="entry name" value="Aldolase class I"/>
    <property type="match status" value="1"/>
</dbReference>
<comment type="pathway">
    <text evidence="4">Metabolic intermediate biosynthesis; chorismate biosynthesis; chorismate from D-erythrose 4-phosphate and phosphoenolpyruvate: step 1/7.</text>
</comment>
<accession>A0A918YQD3</accession>
<feature type="binding site" evidence="3">
    <location>
        <position position="72"/>
    </location>
    <ligand>
        <name>Mn(2+)</name>
        <dbReference type="ChEBI" id="CHEBI:29035"/>
    </ligand>
</feature>
<evidence type="ECO:0000256" key="2">
    <source>
        <dbReference type="ARBA" id="ARBA00022679"/>
    </source>
</evidence>
<reference evidence="6" key="1">
    <citation type="journal article" date="2014" name="Int. J. Syst. Evol. Microbiol.">
        <title>Complete genome sequence of Corynebacterium casei LMG S-19264T (=DSM 44701T), isolated from a smear-ripened cheese.</title>
        <authorList>
            <consortium name="US DOE Joint Genome Institute (JGI-PGF)"/>
            <person name="Walter F."/>
            <person name="Albersmeier A."/>
            <person name="Kalinowski J."/>
            <person name="Ruckert C."/>
        </authorList>
    </citation>
    <scope>NUCLEOTIDE SEQUENCE</scope>
    <source>
        <strain evidence="6">JCM 4714</strain>
    </source>
</reference>
<feature type="binding site" evidence="3">
    <location>
        <position position="381"/>
    </location>
    <ligand>
        <name>Mn(2+)</name>
        <dbReference type="ChEBI" id="CHEBI:29035"/>
    </ligand>
</feature>
<keyword evidence="4" id="KW-0057">Aromatic amino acid biosynthesis</keyword>
<evidence type="ECO:0000256" key="4">
    <source>
        <dbReference type="RuleBase" id="RU363071"/>
    </source>
</evidence>
<organism evidence="6 7">
    <name type="scientific">Streptomyces alanosinicus</name>
    <dbReference type="NCBI Taxonomy" id="68171"/>
    <lineage>
        <taxon>Bacteria</taxon>
        <taxon>Bacillati</taxon>
        <taxon>Actinomycetota</taxon>
        <taxon>Actinomycetes</taxon>
        <taxon>Kitasatosporales</taxon>
        <taxon>Streptomycetaceae</taxon>
        <taxon>Streptomyces</taxon>
    </lineage>
</organism>
<dbReference type="Pfam" id="PF01474">
    <property type="entry name" value="DAHP_synth_2"/>
    <property type="match status" value="1"/>
</dbReference>
<dbReference type="InterPro" id="IPR002480">
    <property type="entry name" value="DAHP_synth_2"/>
</dbReference>
<dbReference type="AlphaFoldDB" id="A0A918YQD3"/>
<proteinExistence type="inferred from homology"/>
<keyword evidence="3" id="KW-0170">Cobalt</keyword>
<protein>
    <recommendedName>
        <fullName evidence="4">Phospho-2-dehydro-3-deoxyheptonate aldolase</fullName>
        <ecNumber evidence="4">2.5.1.54</ecNumber>
    </recommendedName>
</protein>
<reference evidence="6" key="2">
    <citation type="submission" date="2020-09" db="EMBL/GenBank/DDBJ databases">
        <authorList>
            <person name="Sun Q."/>
            <person name="Ohkuma M."/>
        </authorList>
    </citation>
    <scope>NUCLEOTIDE SEQUENCE</scope>
    <source>
        <strain evidence="6">JCM 4714</strain>
    </source>
</reference>
<feature type="binding site" evidence="3">
    <location>
        <position position="339"/>
    </location>
    <ligand>
        <name>Mn(2+)</name>
        <dbReference type="ChEBI" id="CHEBI:29035"/>
    </ligand>
</feature>
<dbReference type="Proteomes" id="UP000655443">
    <property type="component" value="Unassembled WGS sequence"/>
</dbReference>
<feature type="binding site" evidence="3">
    <location>
        <position position="111"/>
    </location>
    <ligand>
        <name>phosphoenolpyruvate</name>
        <dbReference type="ChEBI" id="CHEBI:58702"/>
    </ligand>
</feature>
<dbReference type="PANTHER" id="PTHR21337">
    <property type="entry name" value="PHOSPHO-2-DEHYDRO-3-DEOXYHEPTONATE ALDOLASE 1, 2"/>
    <property type="match status" value="1"/>
</dbReference>
<dbReference type="SUPFAM" id="SSF51569">
    <property type="entry name" value="Aldolase"/>
    <property type="match status" value="1"/>
</dbReference>
<gene>
    <name evidence="6" type="primary">aroH</name>
    <name evidence="6" type="ORF">GCM10010339_76710</name>
</gene>
<evidence type="ECO:0000313" key="6">
    <source>
        <dbReference type="EMBL" id="GHE12643.1"/>
    </source>
</evidence>
<feature type="binding site" evidence="3">
    <location>
        <position position="307"/>
    </location>
    <ligand>
        <name>phosphoenolpyruvate</name>
        <dbReference type="ChEBI" id="CHEBI:58702"/>
    </ligand>
</feature>
<dbReference type="PANTHER" id="PTHR21337:SF0">
    <property type="entry name" value="PHOSPHO-2-DEHYDRO-3-DEOXYHEPTONATE ALDOLASE"/>
    <property type="match status" value="1"/>
</dbReference>
<evidence type="ECO:0000256" key="3">
    <source>
        <dbReference type="PIRSR" id="PIRSR602480-1"/>
    </source>
</evidence>
<name>A0A918YQD3_9ACTN</name>
<sequence>MSGVAPPGAEHSWQGLPAAQQPQWPDAAALRATVAELSALPPLVLATECDRLRERLALAARGEAMVLQGGDCAEAFHQISSGQVRAKVRTLRQMADVLSAGAGVPVVTVGRLAGQYSKPRSQPVEVRGGVALPSYRGDSVNGPAFTKEARRPDPGRLHRMYGVSAATLNLLRALAVEGFAPSHEVRAWNREFVASAPARRRFAPLLRRGVPVASGEVFTSHEALLLDYEGALARPGADGGLYALSGHMVWIGERTRQLDGAHVEFASRVRNPVGVKLGPGVSADEVLALADRIDPDREPGRLTFISRMGTERVRDVLPGLVDKARAEGLAPVWLCDPMHGNTFAAPSGHKTRSFDAVLDEVAGFFEVHRALGTHAGGVHLELTGDHVTECVGGLEGVGHEQLHERYETACDPRLNHAQSVELAFRTAELLAG</sequence>
<comment type="similarity">
    <text evidence="1 4">Belongs to the class-II DAHP synthase family.</text>
</comment>
<comment type="caution">
    <text evidence="6">The sequence shown here is derived from an EMBL/GenBank/DDBJ whole genome shotgun (WGS) entry which is preliminary data.</text>
</comment>
<dbReference type="InterPro" id="IPR013785">
    <property type="entry name" value="Aldolase_TIM"/>
</dbReference>
<feature type="binding site" evidence="3">
    <location>
        <begin position="253"/>
        <end position="254"/>
    </location>
    <ligand>
        <name>phosphoenolpyruvate</name>
        <dbReference type="ChEBI" id="CHEBI:58702"/>
    </ligand>
</feature>
<evidence type="ECO:0000256" key="5">
    <source>
        <dbReference type="SAM" id="MobiDB-lite"/>
    </source>
</evidence>
<dbReference type="GO" id="GO:0008652">
    <property type="term" value="P:amino acid biosynthetic process"/>
    <property type="evidence" value="ECO:0007669"/>
    <property type="project" value="UniProtKB-KW"/>
</dbReference>
<keyword evidence="2 4" id="KW-0808">Transferase</keyword>
<dbReference type="GO" id="GO:0009073">
    <property type="term" value="P:aromatic amino acid family biosynthetic process"/>
    <property type="evidence" value="ECO:0007669"/>
    <property type="project" value="UniProtKB-KW"/>
</dbReference>
<feature type="binding site" evidence="3">
    <location>
        <position position="276"/>
    </location>
    <ligand>
        <name>phosphoenolpyruvate</name>
        <dbReference type="ChEBI" id="CHEBI:58702"/>
    </ligand>
</feature>
<keyword evidence="3" id="KW-0464">Manganese</keyword>
<comment type="catalytic activity">
    <reaction evidence="4">
        <text>D-erythrose 4-phosphate + phosphoenolpyruvate + H2O = 7-phospho-2-dehydro-3-deoxy-D-arabino-heptonate + phosphate</text>
        <dbReference type="Rhea" id="RHEA:14717"/>
        <dbReference type="ChEBI" id="CHEBI:15377"/>
        <dbReference type="ChEBI" id="CHEBI:16897"/>
        <dbReference type="ChEBI" id="CHEBI:43474"/>
        <dbReference type="ChEBI" id="CHEBI:58394"/>
        <dbReference type="ChEBI" id="CHEBI:58702"/>
        <dbReference type="EC" id="2.5.1.54"/>
    </reaction>
</comment>
<evidence type="ECO:0000313" key="7">
    <source>
        <dbReference type="Proteomes" id="UP000655443"/>
    </source>
</evidence>
<feature type="region of interest" description="Disordered" evidence="5">
    <location>
        <begin position="1"/>
        <end position="20"/>
    </location>
</feature>
<dbReference type="EMBL" id="BMVG01000035">
    <property type="protein sequence ID" value="GHE12643.1"/>
    <property type="molecule type" value="Genomic_DNA"/>
</dbReference>
<comment type="cofactor">
    <cofactor evidence="3">
        <name>Mn(2+)</name>
        <dbReference type="ChEBI" id="CHEBI:29035"/>
    </cofactor>
    <cofactor evidence="3">
        <name>Co(2+)</name>
        <dbReference type="ChEBI" id="CHEBI:48828"/>
    </cofactor>
    <cofactor evidence="3">
        <name>Cd(2+)</name>
        <dbReference type="ChEBI" id="CHEBI:48775"/>
    </cofactor>
    <text evidence="3">Binds 1 divalent cation per subunit. The enzyme is active with manganese, cobalt or cadmium ions.</text>
</comment>
<dbReference type="EC" id="2.5.1.54" evidence="4"/>
<keyword evidence="3" id="KW-0104">Cadmium</keyword>
<keyword evidence="7" id="KW-1185">Reference proteome</keyword>
<evidence type="ECO:0000256" key="1">
    <source>
        <dbReference type="ARBA" id="ARBA00008911"/>
    </source>
</evidence>
<dbReference type="GO" id="GO:0003849">
    <property type="term" value="F:3-deoxy-7-phosphoheptulonate synthase activity"/>
    <property type="evidence" value="ECO:0007669"/>
    <property type="project" value="UniProtKB-EC"/>
</dbReference>
<keyword evidence="4" id="KW-0028">Amino-acid biosynthesis</keyword>